<dbReference type="EMBL" id="QZEY01000016">
    <property type="protein sequence ID" value="RJL24187.1"/>
    <property type="molecule type" value="Genomic_DNA"/>
</dbReference>
<accession>A0A3A4ABJ7</accession>
<dbReference type="GO" id="GO:0020037">
    <property type="term" value="F:heme binding"/>
    <property type="evidence" value="ECO:0007669"/>
    <property type="project" value="InterPro"/>
</dbReference>
<evidence type="ECO:0000256" key="5">
    <source>
        <dbReference type="ARBA" id="ARBA00023004"/>
    </source>
</evidence>
<dbReference type="InterPro" id="IPR017972">
    <property type="entry name" value="Cyt_P450_CS"/>
</dbReference>
<dbReference type="Pfam" id="PF00067">
    <property type="entry name" value="p450"/>
    <property type="match status" value="1"/>
</dbReference>
<organism evidence="8 9">
    <name type="scientific">Bailinhaonella thermotolerans</name>
    <dbReference type="NCBI Taxonomy" id="1070861"/>
    <lineage>
        <taxon>Bacteria</taxon>
        <taxon>Bacillati</taxon>
        <taxon>Actinomycetota</taxon>
        <taxon>Actinomycetes</taxon>
        <taxon>Streptosporangiales</taxon>
        <taxon>Streptosporangiaceae</taxon>
        <taxon>Bailinhaonella</taxon>
    </lineage>
</organism>
<keyword evidence="9" id="KW-1185">Reference proteome</keyword>
<dbReference type="GO" id="GO:0016705">
    <property type="term" value="F:oxidoreductase activity, acting on paired donors, with incorporation or reduction of molecular oxygen"/>
    <property type="evidence" value="ECO:0007669"/>
    <property type="project" value="InterPro"/>
</dbReference>
<evidence type="ECO:0000256" key="1">
    <source>
        <dbReference type="ARBA" id="ARBA00010617"/>
    </source>
</evidence>
<evidence type="ECO:0000256" key="6">
    <source>
        <dbReference type="ARBA" id="ARBA00023033"/>
    </source>
</evidence>
<evidence type="ECO:0000256" key="2">
    <source>
        <dbReference type="ARBA" id="ARBA00022617"/>
    </source>
</evidence>
<dbReference type="Proteomes" id="UP000265768">
    <property type="component" value="Unassembled WGS sequence"/>
</dbReference>
<keyword evidence="4 7" id="KW-0560">Oxidoreductase</keyword>
<dbReference type="PROSITE" id="PS00086">
    <property type="entry name" value="CYTOCHROME_P450"/>
    <property type="match status" value="1"/>
</dbReference>
<dbReference type="PANTHER" id="PTHR46696:SF1">
    <property type="entry name" value="CYTOCHROME P450 YJIB-RELATED"/>
    <property type="match status" value="1"/>
</dbReference>
<dbReference type="GO" id="GO:0005506">
    <property type="term" value="F:iron ion binding"/>
    <property type="evidence" value="ECO:0007669"/>
    <property type="project" value="InterPro"/>
</dbReference>
<dbReference type="PRINTS" id="PR00359">
    <property type="entry name" value="BP450"/>
</dbReference>
<dbReference type="AlphaFoldDB" id="A0A3A4ABJ7"/>
<name>A0A3A4ABJ7_9ACTN</name>
<comment type="similarity">
    <text evidence="1 7">Belongs to the cytochrome P450 family.</text>
</comment>
<dbReference type="FunFam" id="1.10.630.10:FF:000018">
    <property type="entry name" value="Cytochrome P450 monooxygenase"/>
    <property type="match status" value="1"/>
</dbReference>
<proteinExistence type="inferred from homology"/>
<dbReference type="InterPro" id="IPR001128">
    <property type="entry name" value="Cyt_P450"/>
</dbReference>
<evidence type="ECO:0000256" key="7">
    <source>
        <dbReference type="RuleBase" id="RU000461"/>
    </source>
</evidence>
<reference evidence="8 9" key="1">
    <citation type="submission" date="2018-09" db="EMBL/GenBank/DDBJ databases">
        <title>YIM 75507 draft genome.</title>
        <authorList>
            <person name="Tang S."/>
            <person name="Feng Y."/>
        </authorList>
    </citation>
    <scope>NUCLEOTIDE SEQUENCE [LARGE SCALE GENOMIC DNA]</scope>
    <source>
        <strain evidence="8 9">YIM 75507</strain>
    </source>
</reference>
<dbReference type="OrthoDB" id="4133219at2"/>
<keyword evidence="3 7" id="KW-0479">Metal-binding</keyword>
<dbReference type="Gene3D" id="1.10.630.10">
    <property type="entry name" value="Cytochrome P450"/>
    <property type="match status" value="1"/>
</dbReference>
<keyword evidence="5 7" id="KW-0408">Iron</keyword>
<dbReference type="SUPFAM" id="SSF48264">
    <property type="entry name" value="Cytochrome P450"/>
    <property type="match status" value="1"/>
</dbReference>
<sequence length="426" mass="46702">MTANPSKSSEERHVDTSALWTAETKADPFPVYSMMRKEAPVCRVVTPEGFEIWMITRYEDVRQALTDPRLANATEHAPEWLRSLGLVGEGDASLGRHLLTVDPPEHTRLRRLVSKAFTRGRMEALRPRVQRITDELLDAMAAGEEADLIESFAFPLPITVICELLGVPGEDQDDFRGWSRTILTAAFTPEGMAERAGAGRSMARYVAGLIARRRPEVDPAVPPGEQPDLISGLILASEDRDTLSESELKAMIRLLLIAGHETTVNLIGNGMVSLFRHPDQLRLLRERPELLPGAIEELLRYDGPVDRGMFRYTTEDVEIGGQRIPKGSAVVGLLGSADRDPARYADADVLDITREDTGHLAFGHGAHFCLGAPLARVEGQVAIGSLLARFPDISLACDPSELRWHSGGFGVVRGVEALPVRLRAGT</sequence>
<evidence type="ECO:0000313" key="9">
    <source>
        <dbReference type="Proteomes" id="UP000265768"/>
    </source>
</evidence>
<comment type="caution">
    <text evidence="8">The sequence shown here is derived from an EMBL/GenBank/DDBJ whole genome shotgun (WGS) entry which is preliminary data.</text>
</comment>
<dbReference type="PANTHER" id="PTHR46696">
    <property type="entry name" value="P450, PUTATIVE (EUROFUNG)-RELATED"/>
    <property type="match status" value="1"/>
</dbReference>
<protein>
    <submittedName>
        <fullName evidence="8">Cytochrome P450</fullName>
    </submittedName>
</protein>
<evidence type="ECO:0000256" key="4">
    <source>
        <dbReference type="ARBA" id="ARBA00023002"/>
    </source>
</evidence>
<dbReference type="CDD" id="cd11029">
    <property type="entry name" value="CYP107-like"/>
    <property type="match status" value="1"/>
</dbReference>
<dbReference type="InterPro" id="IPR002397">
    <property type="entry name" value="Cyt_P450_B"/>
</dbReference>
<evidence type="ECO:0000313" key="8">
    <source>
        <dbReference type="EMBL" id="RJL24187.1"/>
    </source>
</evidence>
<evidence type="ECO:0000256" key="3">
    <source>
        <dbReference type="ARBA" id="ARBA00022723"/>
    </source>
</evidence>
<keyword evidence="2 7" id="KW-0349">Heme</keyword>
<dbReference type="InterPro" id="IPR036396">
    <property type="entry name" value="Cyt_P450_sf"/>
</dbReference>
<keyword evidence="6 7" id="KW-0503">Monooxygenase</keyword>
<dbReference type="GO" id="GO:0004497">
    <property type="term" value="F:monooxygenase activity"/>
    <property type="evidence" value="ECO:0007669"/>
    <property type="project" value="UniProtKB-KW"/>
</dbReference>
<gene>
    <name evidence="8" type="ORF">D5H75_30570</name>
</gene>